<dbReference type="InterPro" id="IPR013762">
    <property type="entry name" value="Integrase-like_cat_sf"/>
</dbReference>
<keyword evidence="2" id="KW-0233">DNA recombination</keyword>
<dbReference type="GO" id="GO:0015074">
    <property type="term" value="P:DNA integration"/>
    <property type="evidence" value="ECO:0007669"/>
    <property type="project" value="InterPro"/>
</dbReference>
<accession>A0A1B2RVS6</accession>
<evidence type="ECO:0000313" key="4">
    <source>
        <dbReference type="Proteomes" id="UP000149121"/>
    </source>
</evidence>
<keyword evidence="4" id="KW-1185">Reference proteome</keyword>
<comment type="similarity">
    <text evidence="1">Belongs to the 'phage' integrase family.</text>
</comment>
<gene>
    <name evidence="3" type="ORF">LCDVSa013L</name>
</gene>
<dbReference type="GO" id="GO:0003677">
    <property type="term" value="F:DNA binding"/>
    <property type="evidence" value="ECO:0007669"/>
    <property type="project" value="InterPro"/>
</dbReference>
<evidence type="ECO:0000313" key="3">
    <source>
        <dbReference type="EMBL" id="AOC55097.1"/>
    </source>
</evidence>
<organism evidence="3 4">
    <name type="scientific">Lymphocystis disease virus 3</name>
    <dbReference type="NCBI Taxonomy" id="2560566"/>
    <lineage>
        <taxon>Viruses</taxon>
        <taxon>Varidnaviria</taxon>
        <taxon>Bamfordvirae</taxon>
        <taxon>Nucleocytoviricota</taxon>
        <taxon>Megaviricetes</taxon>
        <taxon>Pimascovirales</taxon>
        <taxon>Pimascovirales incertae sedis</taxon>
        <taxon>Iridoviridae</taxon>
        <taxon>Alphairidovirinae</taxon>
        <taxon>Lymphocystivirus</taxon>
        <taxon>Lymphocystivirus sparus1</taxon>
    </lineage>
</organism>
<dbReference type="Gene3D" id="1.10.443.10">
    <property type="entry name" value="Intergrase catalytic core"/>
    <property type="match status" value="1"/>
</dbReference>
<proteinExistence type="inferred from homology"/>
<dbReference type="Proteomes" id="UP000149121">
    <property type="component" value="Segment"/>
</dbReference>
<dbReference type="EMBL" id="KX643370">
    <property type="protein sequence ID" value="AOC55097.1"/>
    <property type="molecule type" value="Genomic_DNA"/>
</dbReference>
<reference evidence="3 4" key="1">
    <citation type="journal article" date="2016" name="J. Virol.">
        <title>Concurrence of Iridovirus, Polyomavirus, and a Unique Member of a New Group of Fish Papillomaviruses in Lymphocystis Disease-Affected Gilthead Sea Bream.</title>
        <authorList>
            <person name="Lopez-Bueno A."/>
            <person name="Mavian C."/>
            <person name="Labella A.M."/>
            <person name="Castro D."/>
            <person name="Borrego J.J."/>
            <person name="Alcami A."/>
            <person name="Alejo A."/>
        </authorList>
    </citation>
    <scope>NUCLEOTIDE SEQUENCE [LARGE SCALE GENOMIC DNA]</scope>
    <source>
        <strain evidence="3">SA9</strain>
    </source>
</reference>
<protein>
    <submittedName>
        <fullName evidence="3">Site-specific recombinase XerD</fullName>
    </submittedName>
</protein>
<dbReference type="InterPro" id="IPR011010">
    <property type="entry name" value="DNA_brk_join_enz"/>
</dbReference>
<dbReference type="OrthoDB" id="29961at10239"/>
<evidence type="ECO:0000256" key="1">
    <source>
        <dbReference type="ARBA" id="ARBA00008857"/>
    </source>
</evidence>
<dbReference type="KEGG" id="vg:30902589"/>
<sequence>MYESYKTFAEEISSESVLPHLQSKIKTTALNVIADALFLAYGDYDINKLIIRCELENEASNFSKHICSVLDQSDVDESIWVVIKEIISFLPISMFFTAKLSRFQQNIHDVVIPVRIQKKNNFDRFFYINVINQFKTSFKTLHSLKTAFAFVHKFLEEYDFRDGQFFTSFTKNDVVKFCKNDRNKLKELQTFLNGALNQTVPEYWFEPFEFKPDSNLITTQDVATIYEYVKDRPYEELIFLLLLTVDIKLHGLNRIKIKDVAEIKNYKINVKTQGFIERKKIQIFPICPRVSKLIELYLLDVRPATACEYLFLKSYKSIANSVKKFIKDAGLNQKKFKPIVFGRTYTRFLSECGNSSEEVLNCLQRLVEMSQLRSPS</sequence>
<name>A0A1B2RVS6_9VIRU</name>
<dbReference type="GO" id="GO:0006310">
    <property type="term" value="P:DNA recombination"/>
    <property type="evidence" value="ECO:0007669"/>
    <property type="project" value="UniProtKB-KW"/>
</dbReference>
<evidence type="ECO:0000256" key="2">
    <source>
        <dbReference type="ARBA" id="ARBA00023172"/>
    </source>
</evidence>
<dbReference type="SUPFAM" id="SSF56349">
    <property type="entry name" value="DNA breaking-rejoining enzymes"/>
    <property type="match status" value="1"/>
</dbReference>